<proteinExistence type="predicted"/>
<reference evidence="1" key="3">
    <citation type="submission" date="2025-09" db="UniProtKB">
        <authorList>
            <consortium name="Ensembl"/>
        </authorList>
    </citation>
    <scope>IDENTIFICATION</scope>
</reference>
<dbReference type="PANTHER" id="PTHR12138">
    <property type="entry name" value="PRIMATE-EXPANDED PROTEIN FAMILY"/>
    <property type="match status" value="1"/>
</dbReference>
<organism evidence="1 2">
    <name type="scientific">Callithrix jacchus</name>
    <name type="common">White-tufted-ear marmoset</name>
    <name type="synonym">Simia Jacchus</name>
    <dbReference type="NCBI Taxonomy" id="9483"/>
    <lineage>
        <taxon>Eukaryota</taxon>
        <taxon>Metazoa</taxon>
        <taxon>Chordata</taxon>
        <taxon>Craniata</taxon>
        <taxon>Vertebrata</taxon>
        <taxon>Euteleostomi</taxon>
        <taxon>Mammalia</taxon>
        <taxon>Eutheria</taxon>
        <taxon>Euarchontoglires</taxon>
        <taxon>Primates</taxon>
        <taxon>Haplorrhini</taxon>
        <taxon>Platyrrhini</taxon>
        <taxon>Cebidae</taxon>
        <taxon>Callitrichinae</taxon>
        <taxon>Callithrix</taxon>
        <taxon>Callithrix</taxon>
    </lineage>
</organism>
<dbReference type="Proteomes" id="UP000008225">
    <property type="component" value="Chromosome 12"/>
</dbReference>
<name>A0A8I4A1S5_CALJA</name>
<accession>A0A8I4A1S5</accession>
<protein>
    <submittedName>
        <fullName evidence="1">Uncharacterized protein</fullName>
    </submittedName>
</protein>
<dbReference type="PANTHER" id="PTHR12138:SF162">
    <property type="entry name" value="CHROMOSOME UNDETERMINED SCAFFOLD_275, WHOLE GENOME SHOTGUN SEQUENCE"/>
    <property type="match status" value="1"/>
</dbReference>
<dbReference type="Ensembl" id="ENSCJAT00000126112.1">
    <property type="protein sequence ID" value="ENSCJAP00000083877.1"/>
    <property type="gene ID" value="ENSCJAG00000083700.1"/>
</dbReference>
<evidence type="ECO:0000313" key="2">
    <source>
        <dbReference type="Proteomes" id="UP000008225"/>
    </source>
</evidence>
<reference evidence="1 2" key="1">
    <citation type="submission" date="2009-03" db="EMBL/GenBank/DDBJ databases">
        <authorList>
            <person name="Warren W."/>
            <person name="Ye L."/>
            <person name="Minx P."/>
            <person name="Worley K."/>
            <person name="Gibbs R."/>
            <person name="Wilson R.K."/>
        </authorList>
    </citation>
    <scope>NUCLEOTIDE SEQUENCE [LARGE SCALE GENOMIC DNA]</scope>
</reference>
<keyword evidence="2" id="KW-1185">Reference proteome</keyword>
<reference evidence="1" key="2">
    <citation type="submission" date="2025-08" db="UniProtKB">
        <authorList>
            <consortium name="Ensembl"/>
        </authorList>
    </citation>
    <scope>IDENTIFICATION</scope>
</reference>
<dbReference type="GeneTree" id="ENSGT01120000271815"/>
<sequence>QRHTTPGLLLCHQAGVQWHDLSLLQPPCPGSSNSTASASQVAGTTGVCHHTQLIFIFLVETGFHCVDQDGLDFLTSCFSHLSLPKCWN</sequence>
<dbReference type="AlphaFoldDB" id="A0A8I4A1S5"/>
<evidence type="ECO:0000313" key="1">
    <source>
        <dbReference type="Ensembl" id="ENSCJAP00000083877.1"/>
    </source>
</evidence>